<keyword evidence="2" id="KW-1185">Reference proteome</keyword>
<sequence>MYQAENGIEPTLAQIVILTHKPRKDGRPLDEESARTIDMINEKLSNSEGSNEQHPRSVAWKGDLYSQVLGNEKTGYVRGLGLGPTPSTLWGSRSSFGKDDSSNEMSKAMRRNAPNELSITQTINGVLDGQVPDVNSGHERVQQSPQMLFKGHSVAENNPSSHDIVHLSEYVNLILLI</sequence>
<proteinExistence type="predicted"/>
<dbReference type="Pfam" id="PF03004">
    <property type="entry name" value="Transposase_24"/>
    <property type="match status" value="1"/>
</dbReference>
<comment type="caution">
    <text evidence="1">The sequence shown here is derived from an EMBL/GenBank/DDBJ whole genome shotgun (WGS) entry which is preliminary data.</text>
</comment>
<protein>
    <submittedName>
        <fullName evidence="1">Uncharacterized protein</fullName>
    </submittedName>
</protein>
<dbReference type="EMBL" id="JACEIK010002323">
    <property type="protein sequence ID" value="MCD9560466.1"/>
    <property type="molecule type" value="Genomic_DNA"/>
</dbReference>
<evidence type="ECO:0000313" key="1">
    <source>
        <dbReference type="EMBL" id="MCD9560466.1"/>
    </source>
</evidence>
<name>A0ABS8UQR6_DATST</name>
<reference evidence="1 2" key="1">
    <citation type="journal article" date="2021" name="BMC Genomics">
        <title>Datura genome reveals duplications of psychoactive alkaloid biosynthetic genes and high mutation rate following tissue culture.</title>
        <authorList>
            <person name="Rajewski A."/>
            <person name="Carter-House D."/>
            <person name="Stajich J."/>
            <person name="Litt A."/>
        </authorList>
    </citation>
    <scope>NUCLEOTIDE SEQUENCE [LARGE SCALE GENOMIC DNA]</scope>
    <source>
        <strain evidence="1">AR-01</strain>
    </source>
</reference>
<organism evidence="1 2">
    <name type="scientific">Datura stramonium</name>
    <name type="common">Jimsonweed</name>
    <name type="synonym">Common thornapple</name>
    <dbReference type="NCBI Taxonomy" id="4076"/>
    <lineage>
        <taxon>Eukaryota</taxon>
        <taxon>Viridiplantae</taxon>
        <taxon>Streptophyta</taxon>
        <taxon>Embryophyta</taxon>
        <taxon>Tracheophyta</taxon>
        <taxon>Spermatophyta</taxon>
        <taxon>Magnoliopsida</taxon>
        <taxon>eudicotyledons</taxon>
        <taxon>Gunneridae</taxon>
        <taxon>Pentapetalae</taxon>
        <taxon>asterids</taxon>
        <taxon>lamiids</taxon>
        <taxon>Solanales</taxon>
        <taxon>Solanaceae</taxon>
        <taxon>Solanoideae</taxon>
        <taxon>Datureae</taxon>
        <taxon>Datura</taxon>
    </lineage>
</organism>
<accession>A0ABS8UQR6</accession>
<evidence type="ECO:0000313" key="2">
    <source>
        <dbReference type="Proteomes" id="UP000823775"/>
    </source>
</evidence>
<dbReference type="Proteomes" id="UP000823775">
    <property type="component" value="Unassembled WGS sequence"/>
</dbReference>
<dbReference type="InterPro" id="IPR004252">
    <property type="entry name" value="Probable_transposase_24"/>
</dbReference>
<gene>
    <name evidence="1" type="ORF">HAX54_019148</name>
</gene>